<dbReference type="RefSeq" id="WP_187248029.1">
    <property type="nucleotide sequence ID" value="NZ_BAAAOK010000017.1"/>
</dbReference>
<evidence type="ECO:0000256" key="5">
    <source>
        <dbReference type="ARBA" id="ARBA00022989"/>
    </source>
</evidence>
<dbReference type="PANTHER" id="PTHR33406:SF11">
    <property type="entry name" value="MEMBRANE PROTEIN SCO6666-RELATED"/>
    <property type="match status" value="1"/>
</dbReference>
<organism evidence="9 10">
    <name type="scientific">Actinomadura alba</name>
    <dbReference type="NCBI Taxonomy" id="406431"/>
    <lineage>
        <taxon>Bacteria</taxon>
        <taxon>Bacillati</taxon>
        <taxon>Actinomycetota</taxon>
        <taxon>Actinomycetes</taxon>
        <taxon>Streptosporangiales</taxon>
        <taxon>Thermomonosporaceae</taxon>
        <taxon>Actinomadura</taxon>
    </lineage>
</organism>
<dbReference type="InterPro" id="IPR004869">
    <property type="entry name" value="MMPL_dom"/>
</dbReference>
<keyword evidence="4 7" id="KW-0812">Transmembrane</keyword>
<feature type="transmembrane region" description="Helical" evidence="7">
    <location>
        <begin position="21"/>
        <end position="42"/>
    </location>
</feature>
<name>A0ABR7M1J6_9ACTN</name>
<comment type="similarity">
    <text evidence="2">Belongs to the resistance-nodulation-cell division (RND) (TC 2.A.6) family. MmpL subfamily.</text>
</comment>
<keyword evidence="5 7" id="KW-1133">Transmembrane helix</keyword>
<keyword evidence="10" id="KW-1185">Reference proteome</keyword>
<evidence type="ECO:0000259" key="8">
    <source>
        <dbReference type="Pfam" id="PF03176"/>
    </source>
</evidence>
<dbReference type="InterPro" id="IPR050545">
    <property type="entry name" value="Mycobact_MmpL"/>
</dbReference>
<evidence type="ECO:0000256" key="3">
    <source>
        <dbReference type="ARBA" id="ARBA00022475"/>
    </source>
</evidence>
<proteinExistence type="inferred from homology"/>
<evidence type="ECO:0000256" key="7">
    <source>
        <dbReference type="SAM" id="Phobius"/>
    </source>
</evidence>
<accession>A0ABR7M1J6</accession>
<dbReference type="EMBL" id="JABVEC010000053">
    <property type="protein sequence ID" value="MBC6470992.1"/>
    <property type="molecule type" value="Genomic_DNA"/>
</dbReference>
<sequence length="116" mass="12198">MCLPRDRTGSSTTAVALGLERVGWIVTAAAVLISIVFLAFLISDVTFMKAFGIGLPLAVLMDATIVRGALLPAVMRLGGRATWWAPGPLRRLHARFGLRESAGDAAIEPAKALAPS</sequence>
<dbReference type="SUPFAM" id="SSF82866">
    <property type="entry name" value="Multidrug efflux transporter AcrB transmembrane domain"/>
    <property type="match status" value="1"/>
</dbReference>
<feature type="transmembrane region" description="Helical" evidence="7">
    <location>
        <begin position="48"/>
        <end position="70"/>
    </location>
</feature>
<dbReference type="Pfam" id="PF03176">
    <property type="entry name" value="MMPL"/>
    <property type="match status" value="1"/>
</dbReference>
<feature type="domain" description="Membrane transport protein MMPL" evidence="8">
    <location>
        <begin position="9"/>
        <end position="91"/>
    </location>
</feature>
<comment type="caution">
    <text evidence="9">The sequence shown here is derived from an EMBL/GenBank/DDBJ whole genome shotgun (WGS) entry which is preliminary data.</text>
</comment>
<evidence type="ECO:0000313" key="9">
    <source>
        <dbReference type="EMBL" id="MBC6470992.1"/>
    </source>
</evidence>
<gene>
    <name evidence="9" type="ORF">HKK74_36705</name>
</gene>
<dbReference type="Proteomes" id="UP000805614">
    <property type="component" value="Unassembled WGS sequence"/>
</dbReference>
<evidence type="ECO:0000256" key="1">
    <source>
        <dbReference type="ARBA" id="ARBA00004651"/>
    </source>
</evidence>
<evidence type="ECO:0000256" key="2">
    <source>
        <dbReference type="ARBA" id="ARBA00010157"/>
    </source>
</evidence>
<comment type="subcellular location">
    <subcellularLocation>
        <location evidence="1">Cell membrane</location>
        <topology evidence="1">Multi-pass membrane protein</topology>
    </subcellularLocation>
</comment>
<protein>
    <submittedName>
        <fullName evidence="9">MMPL family transporter</fullName>
    </submittedName>
</protein>
<evidence type="ECO:0000313" key="10">
    <source>
        <dbReference type="Proteomes" id="UP000805614"/>
    </source>
</evidence>
<evidence type="ECO:0000256" key="4">
    <source>
        <dbReference type="ARBA" id="ARBA00022692"/>
    </source>
</evidence>
<keyword evidence="6 7" id="KW-0472">Membrane</keyword>
<dbReference type="PANTHER" id="PTHR33406">
    <property type="entry name" value="MEMBRANE PROTEIN MJ1562-RELATED"/>
    <property type="match status" value="1"/>
</dbReference>
<reference evidence="9 10" key="1">
    <citation type="submission" date="2020-06" db="EMBL/GenBank/DDBJ databases">
        <title>Actinomadura xiongansis sp. nov., isolated from soil of Baiyangdian.</title>
        <authorList>
            <person name="Zhang X."/>
        </authorList>
    </citation>
    <scope>NUCLEOTIDE SEQUENCE [LARGE SCALE GENOMIC DNA]</scope>
    <source>
        <strain evidence="9 10">HBUM206468</strain>
    </source>
</reference>
<keyword evidence="3" id="KW-1003">Cell membrane</keyword>
<dbReference type="Gene3D" id="1.20.1640.10">
    <property type="entry name" value="Multidrug efflux transporter AcrB transmembrane domain"/>
    <property type="match status" value="1"/>
</dbReference>
<evidence type="ECO:0000256" key="6">
    <source>
        <dbReference type="ARBA" id="ARBA00023136"/>
    </source>
</evidence>